<dbReference type="AlphaFoldDB" id="A0A9D0ZDI1"/>
<proteinExistence type="predicted"/>
<evidence type="ECO:0000313" key="3">
    <source>
        <dbReference type="Proteomes" id="UP000824262"/>
    </source>
</evidence>
<reference evidence="2" key="1">
    <citation type="submission" date="2020-10" db="EMBL/GenBank/DDBJ databases">
        <authorList>
            <person name="Gilroy R."/>
        </authorList>
    </citation>
    <scope>NUCLEOTIDE SEQUENCE</scope>
    <source>
        <strain evidence="2">ChiBcolR7-354</strain>
    </source>
</reference>
<reference evidence="2" key="2">
    <citation type="journal article" date="2021" name="PeerJ">
        <title>Extensive microbial diversity within the chicken gut microbiome revealed by metagenomics and culture.</title>
        <authorList>
            <person name="Gilroy R."/>
            <person name="Ravi A."/>
            <person name="Getino M."/>
            <person name="Pursley I."/>
            <person name="Horton D.L."/>
            <person name="Alikhan N.F."/>
            <person name="Baker D."/>
            <person name="Gharbi K."/>
            <person name="Hall N."/>
            <person name="Watson M."/>
            <person name="Adriaenssens E.M."/>
            <person name="Foster-Nyarko E."/>
            <person name="Jarju S."/>
            <person name="Secka A."/>
            <person name="Antonio M."/>
            <person name="Oren A."/>
            <person name="Chaudhuri R.R."/>
            <person name="La Ragione R."/>
            <person name="Hildebrand F."/>
            <person name="Pallen M.J."/>
        </authorList>
    </citation>
    <scope>NUCLEOTIDE SEQUENCE</scope>
    <source>
        <strain evidence="2">ChiBcolR7-354</strain>
    </source>
</reference>
<name>A0A9D0ZDI1_9FIRM</name>
<sequence length="192" mass="21356">MRFICFGDSNTYGYDNRSFFGGRYDENTRWPRLLAKMSGGEAVELGENGRRIPRTEAEIQNALGSLRRAGPADFLIVLLGGNDLLSDGAEASAETAAARMERFLRRTDELPELRSAKKVLAAPPPFTRGAWVSSERLISESRRLAKSYERLAGRLGCAFLNSGELPLQSDGVHFTEEAHRLLSEKLLPLLKR</sequence>
<gene>
    <name evidence="2" type="ORF">IAB77_03355</name>
</gene>
<evidence type="ECO:0000259" key="1">
    <source>
        <dbReference type="Pfam" id="PF13472"/>
    </source>
</evidence>
<accession>A0A9D0ZDI1</accession>
<dbReference type="Gene3D" id="3.40.50.1110">
    <property type="entry name" value="SGNH hydrolase"/>
    <property type="match status" value="1"/>
</dbReference>
<feature type="domain" description="SGNH hydrolase-type esterase" evidence="1">
    <location>
        <begin position="5"/>
        <end position="181"/>
    </location>
</feature>
<dbReference type="InterPro" id="IPR036514">
    <property type="entry name" value="SGNH_hydro_sf"/>
</dbReference>
<dbReference type="EMBL" id="DVGA01000036">
    <property type="protein sequence ID" value="HIQ78279.1"/>
    <property type="molecule type" value="Genomic_DNA"/>
</dbReference>
<comment type="caution">
    <text evidence="2">The sequence shown here is derived from an EMBL/GenBank/DDBJ whole genome shotgun (WGS) entry which is preliminary data.</text>
</comment>
<dbReference type="Pfam" id="PF13472">
    <property type="entry name" value="Lipase_GDSL_2"/>
    <property type="match status" value="1"/>
</dbReference>
<dbReference type="Proteomes" id="UP000824262">
    <property type="component" value="Unassembled WGS sequence"/>
</dbReference>
<dbReference type="InterPro" id="IPR013830">
    <property type="entry name" value="SGNH_hydro"/>
</dbReference>
<protein>
    <submittedName>
        <fullName evidence="2">Lipase</fullName>
    </submittedName>
</protein>
<evidence type="ECO:0000313" key="2">
    <source>
        <dbReference type="EMBL" id="HIQ78279.1"/>
    </source>
</evidence>
<organism evidence="2 3">
    <name type="scientific">Candidatus Scatomorpha intestinavium</name>
    <dbReference type="NCBI Taxonomy" id="2840922"/>
    <lineage>
        <taxon>Bacteria</taxon>
        <taxon>Bacillati</taxon>
        <taxon>Bacillota</taxon>
        <taxon>Clostridia</taxon>
        <taxon>Eubacteriales</taxon>
        <taxon>Candidatus Scatomorpha</taxon>
    </lineage>
</organism>
<dbReference type="SUPFAM" id="SSF52266">
    <property type="entry name" value="SGNH hydrolase"/>
    <property type="match status" value="1"/>
</dbReference>